<keyword evidence="1" id="KW-0472">Membrane</keyword>
<keyword evidence="3" id="KW-1185">Reference proteome</keyword>
<dbReference type="Proteomes" id="UP000179807">
    <property type="component" value="Unassembled WGS sequence"/>
</dbReference>
<keyword evidence="1" id="KW-1133">Transmembrane helix</keyword>
<dbReference type="GeneID" id="94833178"/>
<dbReference type="AlphaFoldDB" id="A0A1J4KS05"/>
<dbReference type="VEuPathDB" id="TrichDB:TRFO_15584"/>
<reference evidence="2" key="1">
    <citation type="submission" date="2016-10" db="EMBL/GenBank/DDBJ databases">
        <authorList>
            <person name="Benchimol M."/>
            <person name="Almeida L.G."/>
            <person name="Vasconcelos A.T."/>
            <person name="Perreira-Neves A."/>
            <person name="Rosa I.A."/>
            <person name="Tasca T."/>
            <person name="Bogo M.R."/>
            <person name="de Souza W."/>
        </authorList>
    </citation>
    <scope>NUCLEOTIDE SEQUENCE [LARGE SCALE GENOMIC DNA]</scope>
    <source>
        <strain evidence="2">K</strain>
    </source>
</reference>
<evidence type="ECO:0008006" key="4">
    <source>
        <dbReference type="Google" id="ProtNLM"/>
    </source>
</evidence>
<accession>A0A1J4KS05</accession>
<dbReference type="OrthoDB" id="10562657at2759"/>
<sequence length="817" mass="91695">MCFFLISFSLSHNIERYYCSSNIDGYLYNFSATEYLEPYQIDDNYGYFVRGKLCGNLAPEDFPDGFNYVYGVSALRCLINNSSQCDIMGFTDTQDFDFINPNSPDDGVVIKQIAQNNNVEQGFYIYQISYPLSCSESSELIPSSTYMFDLDSIRTIAIEFSNIYGCPQKDVLPTPTPEPIINVNCSAVDYSEILYPYKISADFSSTVATKPYGIPISINSSSFALVNLCNVGNCPPSKLCDEINSSIWYCTSDNKCKSYGNANEGVKLSIKNEDHADEGFILDYNIGKVTITCNFDVFSGNNNSSLVQIDKVEFDNNNHANIAASSIDVCMKPVLPTPHPSCSTSIGGKSIDLTVLNKLGGYMGEIDIIQFPNTEYTLYVQPCGGLSCPTIDCDGANGASIWLCRNDNSRISCDSYGSFYEDILVTQVNENDLFNNDFLHNMLNTKYKNESLLTEKRKNTYKVTNDLTEGIYVYYNSLISGNMALTSRLQIRCDWQMDIFDMRIDDIGSLLNYSQLQISGASNQMCTGEKPWFPPIPSPTVMPTPEIHPTTIFERNTSSEFVSFKLISMFDGAPTVYHSMILNEIESDTHKTSNDTNGNKTNITFQYTPFNTQKCPDGNVCEIVTETDGWGCWYEHCYPIATHNYSFSIIETDTMDISAYSIKGYDYLSLDIYIKCNQSASSINLDNIIEYQNGKLIVNANANFVCPQDIPTQEPTLTTLPTGTIEPEPSFKKTTGGAIFNIAIAAIFILYLAFGTLYQQCRYGVFKIPNEEFWNEFKICIFTAIRYIFCCMKSNSLNQNSEYDTYTSNNTLNNVLM</sequence>
<protein>
    <recommendedName>
        <fullName evidence="4">MRH domain-containing protein</fullName>
    </recommendedName>
</protein>
<dbReference type="EMBL" id="MLAK01000422">
    <property type="protein sequence ID" value="OHT14073.1"/>
    <property type="molecule type" value="Genomic_DNA"/>
</dbReference>
<organism evidence="2 3">
    <name type="scientific">Tritrichomonas foetus</name>
    <dbReference type="NCBI Taxonomy" id="1144522"/>
    <lineage>
        <taxon>Eukaryota</taxon>
        <taxon>Metamonada</taxon>
        <taxon>Parabasalia</taxon>
        <taxon>Tritrichomonadida</taxon>
        <taxon>Tritrichomonadidae</taxon>
        <taxon>Tritrichomonas</taxon>
    </lineage>
</organism>
<name>A0A1J4KS05_9EUKA</name>
<comment type="caution">
    <text evidence="2">The sequence shown here is derived from an EMBL/GenBank/DDBJ whole genome shotgun (WGS) entry which is preliminary data.</text>
</comment>
<evidence type="ECO:0000313" key="3">
    <source>
        <dbReference type="Proteomes" id="UP000179807"/>
    </source>
</evidence>
<feature type="transmembrane region" description="Helical" evidence="1">
    <location>
        <begin position="738"/>
        <end position="758"/>
    </location>
</feature>
<dbReference type="RefSeq" id="XP_068367209.1">
    <property type="nucleotide sequence ID" value="XM_068498474.1"/>
</dbReference>
<keyword evidence="1" id="KW-0812">Transmembrane</keyword>
<gene>
    <name evidence="2" type="ORF">TRFO_15584</name>
</gene>
<evidence type="ECO:0000313" key="2">
    <source>
        <dbReference type="EMBL" id="OHT14073.1"/>
    </source>
</evidence>
<evidence type="ECO:0000256" key="1">
    <source>
        <dbReference type="SAM" id="Phobius"/>
    </source>
</evidence>
<proteinExistence type="predicted"/>